<evidence type="ECO:0000313" key="3">
    <source>
        <dbReference type="Proteomes" id="UP000030655"/>
    </source>
</evidence>
<dbReference type="EMBL" id="KK365149">
    <property type="protein sequence ID" value="KCZ81165.1"/>
    <property type="molecule type" value="Genomic_DNA"/>
</dbReference>
<keyword evidence="1" id="KW-0472">Membrane</keyword>
<dbReference type="AlphaFoldDB" id="A0A059F1W1"/>
<sequence>MKASTVNKFNRMIYCFLSKILIFFMVLYPFQPSVTIIEPGRTCFNINLVNVSEFLFGTLIAKNFLSTLSSTPPKSQTPSTACPL</sequence>
<evidence type="ECO:0000256" key="1">
    <source>
        <dbReference type="SAM" id="Phobius"/>
    </source>
</evidence>
<accession>A0A059F1W1</accession>
<protein>
    <submittedName>
        <fullName evidence="2">Uncharacterized protein</fullName>
    </submittedName>
</protein>
<dbReference type="HOGENOM" id="CLU_2527002_0_0_1"/>
<dbReference type="Proteomes" id="UP000030655">
    <property type="component" value="Unassembled WGS sequence"/>
</dbReference>
<reference evidence="2 3" key="2">
    <citation type="submission" date="2014-03" db="EMBL/GenBank/DDBJ databases">
        <title>The Genome Sequence of Anncaliia algerae insect isolate PRA339.</title>
        <authorList>
            <consortium name="The Broad Institute Genome Sequencing Platform"/>
            <consortium name="The Broad Institute Genome Sequencing Center for Infectious Disease"/>
            <person name="Cuomo C."/>
            <person name="Becnel J."/>
            <person name="Sanscrainte N."/>
            <person name="Walker B."/>
            <person name="Young S.K."/>
            <person name="Zeng Q."/>
            <person name="Gargeya S."/>
            <person name="Fitzgerald M."/>
            <person name="Haas B."/>
            <person name="Abouelleil A."/>
            <person name="Alvarado L."/>
            <person name="Arachchi H.M."/>
            <person name="Berlin A.M."/>
            <person name="Chapman S.B."/>
            <person name="Dewar J."/>
            <person name="Goldberg J."/>
            <person name="Griggs A."/>
            <person name="Gujja S."/>
            <person name="Hansen M."/>
            <person name="Howarth C."/>
            <person name="Imamovic A."/>
            <person name="Larimer J."/>
            <person name="McCowan C."/>
            <person name="Murphy C."/>
            <person name="Neiman D."/>
            <person name="Pearson M."/>
            <person name="Priest M."/>
            <person name="Roberts A."/>
            <person name="Saif S."/>
            <person name="Shea T."/>
            <person name="Sisk P."/>
            <person name="Sykes S."/>
            <person name="Wortman J."/>
            <person name="Nusbaum C."/>
            <person name="Birren B."/>
        </authorList>
    </citation>
    <scope>NUCLEOTIDE SEQUENCE [LARGE SCALE GENOMIC DNA]</scope>
    <source>
        <strain evidence="2 3">PRA339</strain>
    </source>
</reference>
<evidence type="ECO:0000313" key="2">
    <source>
        <dbReference type="EMBL" id="KCZ81165.1"/>
    </source>
</evidence>
<keyword evidence="1" id="KW-1133">Transmembrane helix</keyword>
<organism evidence="2 3">
    <name type="scientific">Anncaliia algerae PRA339</name>
    <dbReference type="NCBI Taxonomy" id="1288291"/>
    <lineage>
        <taxon>Eukaryota</taxon>
        <taxon>Fungi</taxon>
        <taxon>Fungi incertae sedis</taxon>
        <taxon>Microsporidia</taxon>
        <taxon>Tubulinosematoidea</taxon>
        <taxon>Tubulinosematidae</taxon>
        <taxon>Anncaliia</taxon>
    </lineage>
</organism>
<keyword evidence="1" id="KW-0812">Transmembrane</keyword>
<keyword evidence="3" id="KW-1185">Reference proteome</keyword>
<reference evidence="3" key="1">
    <citation type="submission" date="2013-02" db="EMBL/GenBank/DDBJ databases">
        <authorList>
            <consortium name="The Broad Institute Genome Sequencing Platform"/>
            <person name="Cuomo C."/>
            <person name="Becnel J."/>
            <person name="Sanscrainte N."/>
            <person name="Walker B."/>
            <person name="Young S.K."/>
            <person name="Zeng Q."/>
            <person name="Gargeya S."/>
            <person name="Fitzgerald M."/>
            <person name="Haas B."/>
            <person name="Abouelleil A."/>
            <person name="Alvarado L."/>
            <person name="Arachchi H.M."/>
            <person name="Berlin A.M."/>
            <person name="Chapman S.B."/>
            <person name="Dewar J."/>
            <person name="Goldberg J."/>
            <person name="Griggs A."/>
            <person name="Gujja S."/>
            <person name="Hansen M."/>
            <person name="Howarth C."/>
            <person name="Imamovic A."/>
            <person name="Larimer J."/>
            <person name="McCowan C."/>
            <person name="Murphy C."/>
            <person name="Neiman D."/>
            <person name="Pearson M."/>
            <person name="Priest M."/>
            <person name="Roberts A."/>
            <person name="Saif S."/>
            <person name="Shea T."/>
            <person name="Sisk P."/>
            <person name="Sykes S."/>
            <person name="Wortman J."/>
            <person name="Nusbaum C."/>
            <person name="Birren B."/>
        </authorList>
    </citation>
    <scope>NUCLEOTIDE SEQUENCE [LARGE SCALE GENOMIC DNA]</scope>
    <source>
        <strain evidence="3">PRA339</strain>
    </source>
</reference>
<proteinExistence type="predicted"/>
<dbReference type="VEuPathDB" id="MicrosporidiaDB:H312_01457"/>
<name>A0A059F1W1_9MICR</name>
<feature type="transmembrane region" description="Helical" evidence="1">
    <location>
        <begin position="12"/>
        <end position="30"/>
    </location>
</feature>
<gene>
    <name evidence="2" type="ORF">H312_01457</name>
</gene>